<dbReference type="PANTHER" id="PTHR38733:SF1">
    <property type="entry name" value="TYPE IV METHYL-DIRECTED RESTRICTION ENZYME ECOKMCRBC"/>
    <property type="match status" value="1"/>
</dbReference>
<feature type="compositionally biased region" description="Acidic residues" evidence="1">
    <location>
        <begin position="102"/>
        <end position="111"/>
    </location>
</feature>
<dbReference type="EMBL" id="DXGC01000072">
    <property type="protein sequence ID" value="HIW91578.1"/>
    <property type="molecule type" value="Genomic_DNA"/>
</dbReference>
<feature type="region of interest" description="Disordered" evidence="1">
    <location>
        <begin position="90"/>
        <end position="122"/>
    </location>
</feature>
<dbReference type="AlphaFoldDB" id="A0A9D1RNW7"/>
<organism evidence="2 3">
    <name type="scientific">Candidatus Corynebacterium avicola</name>
    <dbReference type="NCBI Taxonomy" id="2838527"/>
    <lineage>
        <taxon>Bacteria</taxon>
        <taxon>Bacillati</taxon>
        <taxon>Actinomycetota</taxon>
        <taxon>Actinomycetes</taxon>
        <taxon>Mycobacteriales</taxon>
        <taxon>Corynebacteriaceae</taxon>
        <taxon>Corynebacterium</taxon>
    </lineage>
</organism>
<evidence type="ECO:0000313" key="3">
    <source>
        <dbReference type="Proteomes" id="UP000824190"/>
    </source>
</evidence>
<proteinExistence type="predicted"/>
<comment type="caution">
    <text evidence="2">The sequence shown here is derived from an EMBL/GenBank/DDBJ whole genome shotgun (WGS) entry which is preliminary data.</text>
</comment>
<reference evidence="2" key="2">
    <citation type="submission" date="2021-04" db="EMBL/GenBank/DDBJ databases">
        <authorList>
            <person name="Gilroy R."/>
        </authorList>
    </citation>
    <scope>NUCLEOTIDE SEQUENCE</scope>
    <source>
        <strain evidence="2">CHK32-1732</strain>
    </source>
</reference>
<accession>A0A9D1RNW7</accession>
<evidence type="ECO:0000256" key="1">
    <source>
        <dbReference type="SAM" id="MobiDB-lite"/>
    </source>
</evidence>
<gene>
    <name evidence="2" type="ORF">H9870_07960</name>
</gene>
<dbReference type="Pfam" id="PF10117">
    <property type="entry name" value="McrBC"/>
    <property type="match status" value="1"/>
</dbReference>
<sequence length="522" mass="57800">MTSDVRWLKASKLGNGVGVAFVRSDGPLLILNVLPKIASWRDSEHAGPCYIDITAPLLLPQRQKASRVEVTIHEGDVLKVPADYAVTFRSAAAESPQSEDTGVGEETETCEADTPGSTTDYGAMDRLFDEVAEPRMKPHADCMEQALRPGRDKVQHLWNLVSANDSGLLDRLPIQNQELLGTIAPHFPPLKPLIMHAFVVELANAVRHRRHAFQPQTEDLLAIRGRIDTYSLADREARGTLPVTCHFDDLSHDSPAWRVLRAANRLIVNDEDAEVDDRTLAAQLDNRLSDVEVIPTPRAVQSLVSIRGSLEERSLRGLLRLARCVLTMRYPVGVLSDDATDFATEIKVPTSGLWETLLATALNRFTRYRAHTQGAGSQIHLFEHGRRKKPDIILTDPDHRTKRTKVKDVNFVIDAKYKELRPPKNLRKKSGPSMSWLSMSDQYQCFAYSTLLDAPTLFITVGSDDGCVTRTSPIPGQTEDGHAVGIAPVPFPVPGEITLSKVDIAKVVDWLEDNDDALSQPT</sequence>
<dbReference type="Proteomes" id="UP000824190">
    <property type="component" value="Unassembled WGS sequence"/>
</dbReference>
<reference evidence="2" key="1">
    <citation type="journal article" date="2021" name="PeerJ">
        <title>Extensive microbial diversity within the chicken gut microbiome revealed by metagenomics and culture.</title>
        <authorList>
            <person name="Gilroy R."/>
            <person name="Ravi A."/>
            <person name="Getino M."/>
            <person name="Pursley I."/>
            <person name="Horton D.L."/>
            <person name="Alikhan N.F."/>
            <person name="Baker D."/>
            <person name="Gharbi K."/>
            <person name="Hall N."/>
            <person name="Watson M."/>
            <person name="Adriaenssens E.M."/>
            <person name="Foster-Nyarko E."/>
            <person name="Jarju S."/>
            <person name="Secka A."/>
            <person name="Antonio M."/>
            <person name="Oren A."/>
            <person name="Chaudhuri R.R."/>
            <person name="La Ragione R."/>
            <person name="Hildebrand F."/>
            <person name="Pallen M.J."/>
        </authorList>
    </citation>
    <scope>NUCLEOTIDE SEQUENCE</scope>
    <source>
        <strain evidence="2">CHK32-1732</strain>
    </source>
</reference>
<protein>
    <submittedName>
        <fullName evidence="2">McrC family protein</fullName>
    </submittedName>
</protein>
<dbReference type="PANTHER" id="PTHR38733">
    <property type="entry name" value="PROTEIN MCRC"/>
    <property type="match status" value="1"/>
</dbReference>
<dbReference type="InterPro" id="IPR019292">
    <property type="entry name" value="McrC"/>
</dbReference>
<evidence type="ECO:0000313" key="2">
    <source>
        <dbReference type="EMBL" id="HIW91578.1"/>
    </source>
</evidence>
<name>A0A9D1RNW7_9CORY</name>